<dbReference type="InterPro" id="IPR017871">
    <property type="entry name" value="ABC_transporter-like_CS"/>
</dbReference>
<dbReference type="CDD" id="cd03255">
    <property type="entry name" value="ABC_MJ0796_LolCDE_FtsE"/>
    <property type="match status" value="1"/>
</dbReference>
<dbReference type="RefSeq" id="WP_234816144.1">
    <property type="nucleotide sequence ID" value="NZ_BLKS01000001.1"/>
</dbReference>
<dbReference type="InterPro" id="IPR027417">
    <property type="entry name" value="P-loop_NTPase"/>
</dbReference>
<dbReference type="InterPro" id="IPR003439">
    <property type="entry name" value="ABC_transporter-like_ATP-bd"/>
</dbReference>
<dbReference type="AlphaFoldDB" id="A0A7I9W3V4"/>
<accession>A0A7I9W3V4</accession>
<evidence type="ECO:0000256" key="2">
    <source>
        <dbReference type="ARBA" id="ARBA00022741"/>
    </source>
</evidence>
<dbReference type="GO" id="GO:0022857">
    <property type="term" value="F:transmembrane transporter activity"/>
    <property type="evidence" value="ECO:0007669"/>
    <property type="project" value="TreeGrafter"/>
</dbReference>
<dbReference type="GO" id="GO:0005524">
    <property type="term" value="F:ATP binding"/>
    <property type="evidence" value="ECO:0007669"/>
    <property type="project" value="UniProtKB-KW"/>
</dbReference>
<dbReference type="GO" id="GO:0005886">
    <property type="term" value="C:plasma membrane"/>
    <property type="evidence" value="ECO:0007669"/>
    <property type="project" value="TreeGrafter"/>
</dbReference>
<dbReference type="InterPro" id="IPR015854">
    <property type="entry name" value="ABC_transpr_LolD-like"/>
</dbReference>
<dbReference type="PROSITE" id="PS50893">
    <property type="entry name" value="ABC_TRANSPORTER_2"/>
    <property type="match status" value="1"/>
</dbReference>
<dbReference type="Proteomes" id="UP000465302">
    <property type="component" value="Unassembled WGS sequence"/>
</dbReference>
<gene>
    <name evidence="5" type="ORF">MAGR_33070</name>
</gene>
<evidence type="ECO:0000313" key="5">
    <source>
        <dbReference type="EMBL" id="GFG51866.1"/>
    </source>
</evidence>
<reference evidence="5 6" key="1">
    <citation type="journal article" date="2019" name="Emerg. Microbes Infect.">
        <title>Comprehensive subspecies identification of 175 nontuberculous mycobacteria species based on 7547 genomic profiles.</title>
        <authorList>
            <person name="Matsumoto Y."/>
            <person name="Kinjo T."/>
            <person name="Motooka D."/>
            <person name="Nabeya D."/>
            <person name="Jung N."/>
            <person name="Uechi K."/>
            <person name="Horii T."/>
            <person name="Iida T."/>
            <person name="Fujita J."/>
            <person name="Nakamura S."/>
        </authorList>
    </citation>
    <scope>NUCLEOTIDE SEQUENCE [LARGE SCALE GENOMIC DNA]</scope>
    <source>
        <strain evidence="5 6">JCM 6377</strain>
    </source>
</reference>
<evidence type="ECO:0000256" key="1">
    <source>
        <dbReference type="ARBA" id="ARBA00022448"/>
    </source>
</evidence>
<dbReference type="SMART" id="SM00382">
    <property type="entry name" value="AAA"/>
    <property type="match status" value="1"/>
</dbReference>
<feature type="domain" description="ABC transporter" evidence="4">
    <location>
        <begin position="8"/>
        <end position="229"/>
    </location>
</feature>
<keyword evidence="3 5" id="KW-0067">ATP-binding</keyword>
<dbReference type="GO" id="GO:0016887">
    <property type="term" value="F:ATP hydrolysis activity"/>
    <property type="evidence" value="ECO:0007669"/>
    <property type="project" value="InterPro"/>
</dbReference>
<sequence>MTQTGPAMEARGLYHIYREADVETIALRGAALTLEPGTWTSVMGPSGSGKSTLVYVLAGLIEPTGGAVIVDGEDLTRLPPPARARWRRQRVGLVLQRDNLHPLLDVAENIELPLRLEGRGRKQIRARVDQLLDEVGLTDRRGHRGGQLSGGESQRAAIAIALAPQPRVLLADEPTGELDESTAAGVLDLLAALKAAEGASILTVTHNPQVTERADRRFIMRDGEIFDAA</sequence>
<proteinExistence type="predicted"/>
<evidence type="ECO:0000259" key="4">
    <source>
        <dbReference type="PROSITE" id="PS50893"/>
    </source>
</evidence>
<dbReference type="SUPFAM" id="SSF52540">
    <property type="entry name" value="P-loop containing nucleoside triphosphate hydrolases"/>
    <property type="match status" value="1"/>
</dbReference>
<comment type="caution">
    <text evidence="5">The sequence shown here is derived from an EMBL/GenBank/DDBJ whole genome shotgun (WGS) entry which is preliminary data.</text>
</comment>
<dbReference type="Gene3D" id="3.40.50.300">
    <property type="entry name" value="P-loop containing nucleotide triphosphate hydrolases"/>
    <property type="match status" value="1"/>
</dbReference>
<organism evidence="5 6">
    <name type="scientific">Mycolicibacterium agri</name>
    <name type="common">Mycobacterium agri</name>
    <dbReference type="NCBI Taxonomy" id="36811"/>
    <lineage>
        <taxon>Bacteria</taxon>
        <taxon>Bacillati</taxon>
        <taxon>Actinomycetota</taxon>
        <taxon>Actinomycetes</taxon>
        <taxon>Mycobacteriales</taxon>
        <taxon>Mycobacteriaceae</taxon>
        <taxon>Mycolicibacterium</taxon>
    </lineage>
</organism>
<dbReference type="EMBL" id="BLKS01000001">
    <property type="protein sequence ID" value="GFG51866.1"/>
    <property type="molecule type" value="Genomic_DNA"/>
</dbReference>
<evidence type="ECO:0000313" key="6">
    <source>
        <dbReference type="Proteomes" id="UP000465302"/>
    </source>
</evidence>
<protein>
    <submittedName>
        <fullName evidence="5">ABC transporter ATP-binding protein</fullName>
    </submittedName>
</protein>
<dbReference type="PANTHER" id="PTHR24220">
    <property type="entry name" value="IMPORT ATP-BINDING PROTEIN"/>
    <property type="match status" value="1"/>
</dbReference>
<keyword evidence="1" id="KW-0813">Transport</keyword>
<dbReference type="InterPro" id="IPR017911">
    <property type="entry name" value="MacB-like_ATP-bd"/>
</dbReference>
<keyword evidence="2" id="KW-0547">Nucleotide-binding</keyword>
<dbReference type="InterPro" id="IPR003593">
    <property type="entry name" value="AAA+_ATPase"/>
</dbReference>
<evidence type="ECO:0000256" key="3">
    <source>
        <dbReference type="ARBA" id="ARBA00022840"/>
    </source>
</evidence>
<dbReference type="PROSITE" id="PS00211">
    <property type="entry name" value="ABC_TRANSPORTER_1"/>
    <property type="match status" value="1"/>
</dbReference>
<name>A0A7I9W3V4_MYCAG</name>
<dbReference type="Pfam" id="PF00005">
    <property type="entry name" value="ABC_tran"/>
    <property type="match status" value="1"/>
</dbReference>
<dbReference type="PANTHER" id="PTHR24220:SF685">
    <property type="entry name" value="ABC TRANSPORTER RELATED"/>
    <property type="match status" value="1"/>
</dbReference>